<dbReference type="GO" id="GO:0006631">
    <property type="term" value="P:fatty acid metabolic process"/>
    <property type="evidence" value="ECO:0007669"/>
    <property type="project" value="InterPro"/>
</dbReference>
<proteinExistence type="inferred from homology"/>
<dbReference type="InterPro" id="IPR008927">
    <property type="entry name" value="6-PGluconate_DH-like_C_sf"/>
</dbReference>
<comment type="similarity">
    <text evidence="2">Belongs to the 3-hydroxyacyl-CoA dehydrogenase family.</text>
</comment>
<dbReference type="Gene3D" id="3.40.50.720">
    <property type="entry name" value="NAD(P)-binding Rossmann-like Domain"/>
    <property type="match status" value="1"/>
</dbReference>
<dbReference type="RefSeq" id="WP_046038247.1">
    <property type="nucleotide sequence ID" value="NZ_LACC01000008.1"/>
</dbReference>
<dbReference type="GO" id="GO:0070403">
    <property type="term" value="F:NAD+ binding"/>
    <property type="evidence" value="ECO:0007669"/>
    <property type="project" value="InterPro"/>
</dbReference>
<dbReference type="InterPro" id="IPR036291">
    <property type="entry name" value="NAD(P)-bd_dom_sf"/>
</dbReference>
<accession>A0A0F4TZI7</accession>
<dbReference type="GO" id="GO:0005737">
    <property type="term" value="C:cytoplasm"/>
    <property type="evidence" value="ECO:0007669"/>
    <property type="project" value="UniProtKB-SubCell"/>
</dbReference>
<dbReference type="AlphaFoldDB" id="A0A0F4TZI7"/>
<dbReference type="EMBL" id="LACC01000008">
    <property type="protein sequence ID" value="KJZ49420.1"/>
    <property type="molecule type" value="Genomic_DNA"/>
</dbReference>
<comment type="caution">
    <text evidence="13">The sequence shown here is derived from an EMBL/GenBank/DDBJ whole genome shotgun (WGS) entry which is preliminary data.</text>
</comment>
<dbReference type="OrthoDB" id="5389341at2"/>
<evidence type="ECO:0000313" key="14">
    <source>
        <dbReference type="Proteomes" id="UP000033588"/>
    </source>
</evidence>
<feature type="site" description="Important for catalytic activity" evidence="10">
    <location>
        <position position="152"/>
    </location>
</feature>
<gene>
    <name evidence="13" type="ORF">VC35_05340</name>
</gene>
<dbReference type="Gene3D" id="1.10.1040.10">
    <property type="entry name" value="N-(1-d-carboxylethyl)-l-norvaline Dehydrogenase, domain 2"/>
    <property type="match status" value="1"/>
</dbReference>
<dbReference type="PIRSF" id="PIRSF000105">
    <property type="entry name" value="HCDH"/>
    <property type="match status" value="1"/>
</dbReference>
<dbReference type="PANTHER" id="PTHR48075:SF1">
    <property type="entry name" value="LAMBDA-CRYSTALLIN HOMOLOG"/>
    <property type="match status" value="1"/>
</dbReference>
<comment type="subunit">
    <text evidence="3">Homodimer.</text>
</comment>
<protein>
    <recommendedName>
        <fullName evidence="9">L-gulonate 3-dehydrogenase</fullName>
        <ecNumber evidence="8">1.1.1.45</ecNumber>
    </recommendedName>
    <alternativeName>
        <fullName evidence="9">L-gulonate 3-dehydrogenase</fullName>
    </alternativeName>
</protein>
<dbReference type="InterPro" id="IPR022694">
    <property type="entry name" value="3-OHacyl-CoA_DH"/>
</dbReference>
<evidence type="ECO:0000256" key="10">
    <source>
        <dbReference type="PIRSR" id="PIRSR000105-1"/>
    </source>
</evidence>
<evidence type="ECO:0000256" key="1">
    <source>
        <dbReference type="ARBA" id="ARBA00004496"/>
    </source>
</evidence>
<evidence type="ECO:0000313" key="13">
    <source>
        <dbReference type="EMBL" id="KJZ49420.1"/>
    </source>
</evidence>
<feature type="domain" description="3-hydroxyacyl-CoA dehydrogenase NAD binding" evidence="12">
    <location>
        <begin position="7"/>
        <end position="194"/>
    </location>
</feature>
<dbReference type="Proteomes" id="UP000033588">
    <property type="component" value="Unassembled WGS sequence"/>
</dbReference>
<dbReference type="InterPro" id="IPR006108">
    <property type="entry name" value="3HC_DH_C"/>
</dbReference>
<dbReference type="SUPFAM" id="SSF48179">
    <property type="entry name" value="6-phosphogluconate dehydrogenase C-terminal domain-like"/>
    <property type="match status" value="1"/>
</dbReference>
<name>A0A0F4TZI7_PSEFL</name>
<evidence type="ECO:0000256" key="7">
    <source>
        <dbReference type="ARBA" id="ARBA00023027"/>
    </source>
</evidence>
<keyword evidence="7" id="KW-0520">NAD</keyword>
<dbReference type="GO" id="GO:0050104">
    <property type="term" value="F:L-gulonate 3-dehydrogenase activity"/>
    <property type="evidence" value="ECO:0007669"/>
    <property type="project" value="UniProtKB-EC"/>
</dbReference>
<evidence type="ECO:0000259" key="11">
    <source>
        <dbReference type="Pfam" id="PF00725"/>
    </source>
</evidence>
<dbReference type="InterPro" id="IPR006176">
    <property type="entry name" value="3-OHacyl-CoA_DH_NAD-bd"/>
</dbReference>
<organism evidence="13 14">
    <name type="scientific">Pseudomonas fluorescens</name>
    <dbReference type="NCBI Taxonomy" id="294"/>
    <lineage>
        <taxon>Bacteria</taxon>
        <taxon>Pseudomonadati</taxon>
        <taxon>Pseudomonadota</taxon>
        <taxon>Gammaproteobacteria</taxon>
        <taxon>Pseudomonadales</taxon>
        <taxon>Pseudomonadaceae</taxon>
        <taxon>Pseudomonas</taxon>
    </lineage>
</organism>
<dbReference type="InterPro" id="IPR013328">
    <property type="entry name" value="6PGD_dom2"/>
</dbReference>
<dbReference type="SUPFAM" id="SSF51735">
    <property type="entry name" value="NAD(P)-binding Rossmann-fold domains"/>
    <property type="match status" value="1"/>
</dbReference>
<evidence type="ECO:0000256" key="6">
    <source>
        <dbReference type="ARBA" id="ARBA00023002"/>
    </source>
</evidence>
<dbReference type="PATRIC" id="fig|294.132.peg.5643"/>
<evidence type="ECO:0000256" key="8">
    <source>
        <dbReference type="ARBA" id="ARBA00038962"/>
    </source>
</evidence>
<dbReference type="NCBIfam" id="NF006125">
    <property type="entry name" value="PRK08269.1"/>
    <property type="match status" value="1"/>
</dbReference>
<dbReference type="Pfam" id="PF02737">
    <property type="entry name" value="3HCDH_N"/>
    <property type="match status" value="1"/>
</dbReference>
<evidence type="ECO:0000259" key="12">
    <source>
        <dbReference type="Pfam" id="PF02737"/>
    </source>
</evidence>
<evidence type="ECO:0000256" key="3">
    <source>
        <dbReference type="ARBA" id="ARBA00011738"/>
    </source>
</evidence>
<reference evidence="13 14" key="1">
    <citation type="submission" date="2015-03" db="EMBL/GenBank/DDBJ databases">
        <title>Comparative genomics of Pseudomonas insights into diversity of traits involved in vanlence and defense.</title>
        <authorList>
            <person name="Qin Y."/>
        </authorList>
    </citation>
    <scope>NUCLEOTIDE SEQUENCE [LARGE SCALE GENOMIC DNA]</scope>
    <source>
        <strain evidence="13 14">C8</strain>
    </source>
</reference>
<dbReference type="Pfam" id="PF00725">
    <property type="entry name" value="3HCDH"/>
    <property type="match status" value="1"/>
</dbReference>
<sequence>MNAALPQVSVVGAGRMGEGIALAFIHAGLPVTLIDIKDRAEEERHGYFERVRNNIRSELQMLVRLGVLQLEQADIALSRLTLQSRSEAVEALRQCDLVFEAVPEVIAVKQQTFAWVSEHVPASTIIASTTSTFLVTELSEMVSEPQRFVNAHWLNPAYLMPLVEVSRSEATCPQVVERLLQLLKRIGKVPVVCNPVAGYIVPRIQALVMNEAARMVEEGVASAEDIDTAVRVGFGLRFSVLGLLEFIDWGGGDILYYASRYLSGALSPRFESPQVIADNMQNGRNGLRDGQGFYDYRDMDVDAYKQQRLGDFVRKLELSGLTPAFDGALKQV</sequence>
<dbReference type="PANTHER" id="PTHR48075">
    <property type="entry name" value="3-HYDROXYACYL-COA DEHYDROGENASE FAMILY PROTEIN"/>
    <property type="match status" value="1"/>
</dbReference>
<evidence type="ECO:0000256" key="4">
    <source>
        <dbReference type="ARBA" id="ARBA00022490"/>
    </source>
</evidence>
<evidence type="ECO:0000256" key="2">
    <source>
        <dbReference type="ARBA" id="ARBA00009463"/>
    </source>
</evidence>
<feature type="domain" description="3-hydroxyacyl-CoA dehydrogenase C-terminal" evidence="11">
    <location>
        <begin position="198"/>
        <end position="296"/>
    </location>
</feature>
<evidence type="ECO:0000256" key="9">
    <source>
        <dbReference type="ARBA" id="ARBA00042709"/>
    </source>
</evidence>
<keyword evidence="4" id="KW-0963">Cytoplasm</keyword>
<dbReference type="EC" id="1.1.1.45" evidence="8"/>
<comment type="subcellular location">
    <subcellularLocation>
        <location evidence="1">Cytoplasm</location>
    </subcellularLocation>
</comment>
<evidence type="ECO:0000256" key="5">
    <source>
        <dbReference type="ARBA" id="ARBA00022553"/>
    </source>
</evidence>
<keyword evidence="5" id="KW-0597">Phosphoprotein</keyword>
<keyword evidence="6 13" id="KW-0560">Oxidoreductase</keyword>